<feature type="domain" description="HTH arsR-type" evidence="1">
    <location>
        <begin position="1"/>
        <end position="97"/>
    </location>
</feature>
<keyword evidence="3" id="KW-1185">Reference proteome</keyword>
<dbReference type="Pfam" id="PF08241">
    <property type="entry name" value="Methyltransf_11"/>
    <property type="match status" value="1"/>
</dbReference>
<dbReference type="PANTHER" id="PTHR43861">
    <property type="entry name" value="TRANS-ACONITATE 2-METHYLTRANSFERASE-RELATED"/>
    <property type="match status" value="1"/>
</dbReference>
<protein>
    <submittedName>
        <fullName evidence="2">Metalloregulator ArsR/SmtB family transcription factor</fullName>
    </submittedName>
</protein>
<dbReference type="NCBIfam" id="NF033788">
    <property type="entry name" value="HTH_metalloreg"/>
    <property type="match status" value="1"/>
</dbReference>
<dbReference type="Gene3D" id="3.40.50.150">
    <property type="entry name" value="Vaccinia Virus protein VP39"/>
    <property type="match status" value="1"/>
</dbReference>
<dbReference type="PRINTS" id="PR00778">
    <property type="entry name" value="HTHARSR"/>
</dbReference>
<reference evidence="2 3" key="1">
    <citation type="submission" date="2022-06" db="EMBL/GenBank/DDBJ databases">
        <title>Mesorhizobium sp. strain RP14 Genome sequencing and assembly.</title>
        <authorList>
            <person name="Kim I."/>
        </authorList>
    </citation>
    <scope>NUCLEOTIDE SEQUENCE [LARGE SCALE GENOMIC DNA]</scope>
    <source>
        <strain evidence="3">RP14(2022)</strain>
    </source>
</reference>
<dbReference type="Pfam" id="PF01022">
    <property type="entry name" value="HTH_5"/>
    <property type="match status" value="1"/>
</dbReference>
<name>A0ABT1C580_9HYPH</name>
<dbReference type="InterPro" id="IPR011991">
    <property type="entry name" value="ArsR-like_HTH"/>
</dbReference>
<evidence type="ECO:0000259" key="1">
    <source>
        <dbReference type="PROSITE" id="PS50987"/>
    </source>
</evidence>
<dbReference type="SUPFAM" id="SSF46785">
    <property type="entry name" value="Winged helix' DNA-binding domain"/>
    <property type="match status" value="1"/>
</dbReference>
<evidence type="ECO:0000313" key="3">
    <source>
        <dbReference type="Proteomes" id="UP001205906"/>
    </source>
</evidence>
<organism evidence="2 3">
    <name type="scientific">Mesorhizobium liriopis</name>
    <dbReference type="NCBI Taxonomy" id="2953882"/>
    <lineage>
        <taxon>Bacteria</taxon>
        <taxon>Pseudomonadati</taxon>
        <taxon>Pseudomonadota</taxon>
        <taxon>Alphaproteobacteria</taxon>
        <taxon>Hyphomicrobiales</taxon>
        <taxon>Phyllobacteriaceae</taxon>
        <taxon>Mesorhizobium</taxon>
    </lineage>
</organism>
<proteinExistence type="predicted"/>
<dbReference type="SUPFAM" id="SSF53335">
    <property type="entry name" value="S-adenosyl-L-methionine-dependent methyltransferases"/>
    <property type="match status" value="1"/>
</dbReference>
<dbReference type="InterPro" id="IPR013216">
    <property type="entry name" value="Methyltransf_11"/>
</dbReference>
<dbReference type="EMBL" id="JAMXQS010000004">
    <property type="protein sequence ID" value="MCO6049979.1"/>
    <property type="molecule type" value="Genomic_DNA"/>
</dbReference>
<dbReference type="InterPro" id="IPR029063">
    <property type="entry name" value="SAM-dependent_MTases_sf"/>
</dbReference>
<dbReference type="SMART" id="SM00418">
    <property type="entry name" value="HTH_ARSR"/>
    <property type="match status" value="1"/>
</dbReference>
<comment type="caution">
    <text evidence="2">The sequence shown here is derived from an EMBL/GenBank/DDBJ whole genome shotgun (WGS) entry which is preliminary data.</text>
</comment>
<dbReference type="PROSITE" id="PS50987">
    <property type="entry name" value="HTH_ARSR_2"/>
    <property type="match status" value="1"/>
</dbReference>
<accession>A0ABT1C580</accession>
<evidence type="ECO:0000313" key="2">
    <source>
        <dbReference type="EMBL" id="MCO6049979.1"/>
    </source>
</evidence>
<gene>
    <name evidence="2" type="ORF">NGM99_09250</name>
</gene>
<dbReference type="Gene3D" id="1.10.10.10">
    <property type="entry name" value="Winged helix-like DNA-binding domain superfamily/Winged helix DNA-binding domain"/>
    <property type="match status" value="1"/>
</dbReference>
<dbReference type="Proteomes" id="UP001205906">
    <property type="component" value="Unassembled WGS sequence"/>
</dbReference>
<dbReference type="CDD" id="cd00090">
    <property type="entry name" value="HTH_ARSR"/>
    <property type="match status" value="1"/>
</dbReference>
<dbReference type="InterPro" id="IPR036388">
    <property type="entry name" value="WH-like_DNA-bd_sf"/>
</dbReference>
<dbReference type="CDD" id="cd02440">
    <property type="entry name" value="AdoMet_MTases"/>
    <property type="match status" value="1"/>
</dbReference>
<dbReference type="RefSeq" id="WP_252818209.1">
    <property type="nucleotide sequence ID" value="NZ_JAMXQS010000004.1"/>
</dbReference>
<dbReference type="InterPro" id="IPR001845">
    <property type="entry name" value="HTH_ArsR_DNA-bd_dom"/>
</dbReference>
<dbReference type="InterPro" id="IPR036390">
    <property type="entry name" value="WH_DNA-bd_sf"/>
</dbReference>
<sequence length="329" mass="36585">MSSDLDRFVDSLKAAAEPSRLRILALLGQGDLTVSDITEILGQSQPRVSRHLRLLSEASLISRYQEGSWAYFRLTDATREFVTSLVGRIAPEDVQLSRDHERLGVVKQRRQARAADYFSRNAESWDAIRSLHAPDEAVEGALIEAVGKRPFQAMLDLGTGTGRMLEIFAPLYRRGVGLDLSREMLSVARANLDRAGLAHAQVRQGDLFAAPVERDAFDLVTMHQVLHYLDDPAAAIREAAKYLRPAGRLVVVDFESHGLEFLREAHAHARLGFTDAQMADWFAKAGLEAESPRRIEAGGRDKLTVKLWIGRDPRLLIAEPASQNSRELA</sequence>